<reference evidence="5 6" key="1">
    <citation type="submission" date="2021-06" db="EMBL/GenBank/DDBJ databases">
        <authorList>
            <person name="Jeong J.W."/>
        </authorList>
    </citation>
    <scope>NUCLEOTIDE SEQUENCE [LARGE SCALE GENOMIC DNA]</scope>
    <source>
        <strain evidence="5 6">MMS21-TAE1-1</strain>
    </source>
</reference>
<dbReference type="GO" id="GO:0016787">
    <property type="term" value="F:hydrolase activity"/>
    <property type="evidence" value="ECO:0007669"/>
    <property type="project" value="UniProtKB-KW"/>
</dbReference>
<keyword evidence="3 5" id="KW-0378">Hydrolase</keyword>
<evidence type="ECO:0000256" key="2">
    <source>
        <dbReference type="ARBA" id="ARBA00022797"/>
    </source>
</evidence>
<dbReference type="RefSeq" id="WP_216926655.1">
    <property type="nucleotide sequence ID" value="NZ_JAHOPC010000015.1"/>
</dbReference>
<sequence>MAESSAFITPFTVNISNGEVEDLRRRLRDARWPDQPSGIGWSQGTDLGYLRGLVEYWRSSFDWPAFEARLNSYPQYTTLIDGVSIHFYHVPSAVPDARPLLLLHGWPSSPFEFTGLIDRLSNPVAHGGRSEDAYHLVIPSLPGFGFSGPTTMTGLTPMGIADRFAELMTRLGYARFFSHGGDFGAIVSGHLARRYSDRVMGVHLTFLTTAGLRPEDGEPTALEKRLHDQQAAYARWETGYISIQSTKPQTLAYGLCDSPVALAAWLVEKFRAWTENDGNVETGLSRDEILTIVSTYWLTGTAGSAARLYYETGAAGQFGPSPHRIEVPTAIAMPPFEPYRTTRRMAEHHANIVNWVDLPNGGHFSALEQPELVASAIAEGLRDLG</sequence>
<dbReference type="EMBL" id="JAHOPC010000015">
    <property type="protein sequence ID" value="MBU8868533.1"/>
    <property type="molecule type" value="Genomic_DNA"/>
</dbReference>
<comment type="caution">
    <text evidence="5">The sequence shown here is derived from an EMBL/GenBank/DDBJ whole genome shotgun (WGS) entry which is preliminary data.</text>
</comment>
<feature type="domain" description="Epoxide hydrolase N-terminal" evidence="4">
    <location>
        <begin position="8"/>
        <end position="113"/>
    </location>
</feature>
<dbReference type="Proteomes" id="UP000824166">
    <property type="component" value="Unassembled WGS sequence"/>
</dbReference>
<keyword evidence="6" id="KW-1185">Reference proteome</keyword>
<dbReference type="PIRSF" id="PIRSF001112">
    <property type="entry name" value="Epoxide_hydrolase"/>
    <property type="match status" value="1"/>
</dbReference>
<dbReference type="InterPro" id="IPR010497">
    <property type="entry name" value="Epoxide_hydro_N"/>
</dbReference>
<proteinExistence type="inferred from homology"/>
<evidence type="ECO:0000259" key="4">
    <source>
        <dbReference type="Pfam" id="PF06441"/>
    </source>
</evidence>
<dbReference type="InterPro" id="IPR016292">
    <property type="entry name" value="Epoxide_hydrolase"/>
</dbReference>
<gene>
    <name evidence="5" type="ORF">KSW38_19745</name>
</gene>
<comment type="similarity">
    <text evidence="1">Belongs to the peptidase S33 family.</text>
</comment>
<evidence type="ECO:0000313" key="5">
    <source>
        <dbReference type="EMBL" id="MBU8868533.1"/>
    </source>
</evidence>
<dbReference type="Pfam" id="PF06441">
    <property type="entry name" value="EHN"/>
    <property type="match status" value="1"/>
</dbReference>
<accession>A0ABS6I9Y7</accession>
<dbReference type="PANTHER" id="PTHR21661:SF35">
    <property type="entry name" value="EPOXIDE HYDROLASE"/>
    <property type="match status" value="1"/>
</dbReference>
<evidence type="ECO:0000256" key="3">
    <source>
        <dbReference type="ARBA" id="ARBA00022801"/>
    </source>
</evidence>
<name>A0ABS6I9Y7_9MICC</name>
<dbReference type="PANTHER" id="PTHR21661">
    <property type="entry name" value="EPOXIDE HYDROLASE 1-RELATED"/>
    <property type="match status" value="1"/>
</dbReference>
<keyword evidence="2" id="KW-0058">Aromatic hydrocarbons catabolism</keyword>
<protein>
    <submittedName>
        <fullName evidence="5">Epoxide hydrolase</fullName>
    </submittedName>
</protein>
<organism evidence="5 6">
    <name type="scientific">Paenarthrobacter aromaticivorans</name>
    <dbReference type="NCBI Taxonomy" id="2849150"/>
    <lineage>
        <taxon>Bacteria</taxon>
        <taxon>Bacillati</taxon>
        <taxon>Actinomycetota</taxon>
        <taxon>Actinomycetes</taxon>
        <taxon>Micrococcales</taxon>
        <taxon>Micrococcaceae</taxon>
        <taxon>Paenarthrobacter</taxon>
    </lineage>
</organism>
<evidence type="ECO:0000256" key="1">
    <source>
        <dbReference type="ARBA" id="ARBA00010088"/>
    </source>
</evidence>
<evidence type="ECO:0000313" key="6">
    <source>
        <dbReference type="Proteomes" id="UP000824166"/>
    </source>
</evidence>